<dbReference type="RefSeq" id="WP_243413207.1">
    <property type="nucleotide sequence ID" value="NZ_JACHVZ010000006.1"/>
</dbReference>
<gene>
    <name evidence="8" type="ORF">C7410_11944</name>
    <name evidence="7" type="ORF">FHX59_002581</name>
</gene>
<dbReference type="Proteomes" id="UP000247772">
    <property type="component" value="Unassembled WGS sequence"/>
</dbReference>
<dbReference type="Pfam" id="PF00126">
    <property type="entry name" value="HTH_1"/>
    <property type="match status" value="1"/>
</dbReference>
<keyword evidence="10" id="KW-1185">Reference proteome</keyword>
<evidence type="ECO:0000256" key="3">
    <source>
        <dbReference type="ARBA" id="ARBA00023125"/>
    </source>
</evidence>
<dbReference type="InterPro" id="IPR000847">
    <property type="entry name" value="LysR_HTH_N"/>
</dbReference>
<dbReference type="Pfam" id="PF03466">
    <property type="entry name" value="LysR_substrate"/>
    <property type="match status" value="1"/>
</dbReference>
<evidence type="ECO:0000256" key="1">
    <source>
        <dbReference type="ARBA" id="ARBA00009437"/>
    </source>
</evidence>
<dbReference type="GO" id="GO:0003677">
    <property type="term" value="F:DNA binding"/>
    <property type="evidence" value="ECO:0007669"/>
    <property type="project" value="UniProtKB-KW"/>
</dbReference>
<evidence type="ECO:0000256" key="2">
    <source>
        <dbReference type="ARBA" id="ARBA00023015"/>
    </source>
</evidence>
<dbReference type="InterPro" id="IPR036390">
    <property type="entry name" value="WH_DNA-bd_sf"/>
</dbReference>
<evidence type="ECO:0000256" key="4">
    <source>
        <dbReference type="ARBA" id="ARBA00023163"/>
    </source>
</evidence>
<evidence type="ECO:0000256" key="5">
    <source>
        <dbReference type="SAM" id="MobiDB-lite"/>
    </source>
</evidence>
<reference evidence="8 9" key="1">
    <citation type="submission" date="2018-06" db="EMBL/GenBank/DDBJ databases">
        <title>Genomic Encyclopedia of Type Strains, Phase IV (KMG-V): Genome sequencing to study the core and pangenomes of soil and plant-associated prokaryotes.</title>
        <authorList>
            <person name="Whitman W."/>
        </authorList>
    </citation>
    <scope>NUCLEOTIDE SEQUENCE [LARGE SCALE GENOMIC DNA]</scope>
    <source>
        <strain evidence="8 9">SRCL-318</strain>
        <strain evidence="7 10">SRMrh-85</strain>
    </source>
</reference>
<dbReference type="Proteomes" id="UP000533533">
    <property type="component" value="Unassembled WGS sequence"/>
</dbReference>
<dbReference type="EMBL" id="QJSQ01000019">
    <property type="protein sequence ID" value="PYE19602.1"/>
    <property type="molecule type" value="Genomic_DNA"/>
</dbReference>
<accession>A0A2U1AAI1</accession>
<comment type="similarity">
    <text evidence="1">Belongs to the LysR transcriptional regulatory family.</text>
</comment>
<dbReference type="PROSITE" id="PS50931">
    <property type="entry name" value="HTH_LYSR"/>
    <property type="match status" value="1"/>
</dbReference>
<dbReference type="InterPro" id="IPR005119">
    <property type="entry name" value="LysR_subst-bd"/>
</dbReference>
<dbReference type="CDD" id="cd08422">
    <property type="entry name" value="PBP2_CrgA_like"/>
    <property type="match status" value="1"/>
</dbReference>
<dbReference type="InterPro" id="IPR058163">
    <property type="entry name" value="LysR-type_TF_proteobact-type"/>
</dbReference>
<dbReference type="PANTHER" id="PTHR30537">
    <property type="entry name" value="HTH-TYPE TRANSCRIPTIONAL REGULATOR"/>
    <property type="match status" value="1"/>
</dbReference>
<keyword evidence="4" id="KW-0804">Transcription</keyword>
<comment type="caution">
    <text evidence="8">The sequence shown here is derived from an EMBL/GenBank/DDBJ whole genome shotgun (WGS) entry which is preliminary data.</text>
</comment>
<dbReference type="PANTHER" id="PTHR30537:SF5">
    <property type="entry name" value="HTH-TYPE TRANSCRIPTIONAL ACTIVATOR TTDR-RELATED"/>
    <property type="match status" value="1"/>
</dbReference>
<evidence type="ECO:0000313" key="8">
    <source>
        <dbReference type="EMBL" id="PYE19602.1"/>
    </source>
</evidence>
<evidence type="ECO:0000313" key="7">
    <source>
        <dbReference type="EMBL" id="MBB2928160.1"/>
    </source>
</evidence>
<organism evidence="8 9">
    <name type="scientific">Paraburkholderia silvatlantica</name>
    <dbReference type="NCBI Taxonomy" id="321895"/>
    <lineage>
        <taxon>Bacteria</taxon>
        <taxon>Pseudomonadati</taxon>
        <taxon>Pseudomonadota</taxon>
        <taxon>Betaproteobacteria</taxon>
        <taxon>Burkholderiales</taxon>
        <taxon>Burkholderiaceae</taxon>
        <taxon>Paraburkholderia</taxon>
    </lineage>
</organism>
<dbReference type="SUPFAM" id="SSF53850">
    <property type="entry name" value="Periplasmic binding protein-like II"/>
    <property type="match status" value="1"/>
</dbReference>
<evidence type="ECO:0000259" key="6">
    <source>
        <dbReference type="PROSITE" id="PS50931"/>
    </source>
</evidence>
<proteinExistence type="inferred from homology"/>
<dbReference type="GO" id="GO:0003700">
    <property type="term" value="F:DNA-binding transcription factor activity"/>
    <property type="evidence" value="ECO:0007669"/>
    <property type="project" value="InterPro"/>
</dbReference>
<dbReference type="FunFam" id="1.10.10.10:FF:000001">
    <property type="entry name" value="LysR family transcriptional regulator"/>
    <property type="match status" value="1"/>
</dbReference>
<dbReference type="SUPFAM" id="SSF46785">
    <property type="entry name" value="Winged helix' DNA-binding domain"/>
    <property type="match status" value="1"/>
</dbReference>
<dbReference type="Gene3D" id="1.10.10.10">
    <property type="entry name" value="Winged helix-like DNA-binding domain superfamily/Winged helix DNA-binding domain"/>
    <property type="match status" value="1"/>
</dbReference>
<dbReference type="InterPro" id="IPR036388">
    <property type="entry name" value="WH-like_DNA-bd_sf"/>
</dbReference>
<evidence type="ECO:0000313" key="9">
    <source>
        <dbReference type="Proteomes" id="UP000247772"/>
    </source>
</evidence>
<name>A0A2U1AAI1_9BURK</name>
<feature type="domain" description="HTH lysR-type" evidence="6">
    <location>
        <begin position="31"/>
        <end position="88"/>
    </location>
</feature>
<feature type="region of interest" description="Disordered" evidence="5">
    <location>
        <begin position="1"/>
        <end position="25"/>
    </location>
</feature>
<sequence>MLTFSSIHRKTAAGKPSDPETSYGKAERRMRDINDMQVFVEVAKLGSLSAAGRKLGLATSVVSERIASLEARFGVKLIVRTTRRQSLTDAGRTWLAHCESLLADFLKAQQAVQRYRDTPQGVLRVTAPTPLGRRCIAPLIGAFAACHPDIRISLLLDDRMSDIVAEGFDVAIRGGPVRDTSLVGRVIATSRRVVVASQAYLERNGAPATPGDLRNHVCIVHNPDANLSATWRFGRGDVAQVIRIEGALTSNNSELPVLWARAGVGLTQKSWWEVAAEVERGELTTVLDAFEPEPISFLALHPVQRSQSKKVELFIDFLVDSFSTELSSM</sequence>
<dbReference type="Gene3D" id="3.40.190.290">
    <property type="match status" value="1"/>
</dbReference>
<protein>
    <submittedName>
        <fullName evidence="7">DNA-binding transcriptional LysR family regulator</fullName>
    </submittedName>
    <submittedName>
        <fullName evidence="8">LysR family transcriptional regulator</fullName>
    </submittedName>
</protein>
<dbReference type="AlphaFoldDB" id="A0A2U1AAI1"/>
<dbReference type="EMBL" id="JACHVZ010000006">
    <property type="protein sequence ID" value="MBB2928160.1"/>
    <property type="molecule type" value="Genomic_DNA"/>
</dbReference>
<keyword evidence="2" id="KW-0805">Transcription regulation</keyword>
<evidence type="ECO:0000313" key="10">
    <source>
        <dbReference type="Proteomes" id="UP000533533"/>
    </source>
</evidence>
<keyword evidence="3 7" id="KW-0238">DNA-binding</keyword>